<dbReference type="GO" id="GO:0002953">
    <property type="term" value="F:5'-deoxynucleotidase activity"/>
    <property type="evidence" value="ECO:0007669"/>
    <property type="project" value="InterPro"/>
</dbReference>
<dbReference type="Proteomes" id="UP000029117">
    <property type="component" value="Unassembled WGS sequence"/>
</dbReference>
<feature type="domain" description="HD" evidence="3">
    <location>
        <begin position="1"/>
        <end position="134"/>
    </location>
</feature>
<dbReference type="GO" id="GO:0046872">
    <property type="term" value="F:metal ion binding"/>
    <property type="evidence" value="ECO:0007669"/>
    <property type="project" value="UniProtKB-KW"/>
</dbReference>
<dbReference type="PANTHER" id="PTHR11845:SF13">
    <property type="entry name" value="5'-DEOXYNUCLEOTIDASE HDDC2"/>
    <property type="match status" value="1"/>
</dbReference>
<dbReference type="SUPFAM" id="SSF109604">
    <property type="entry name" value="HD-domain/PDEase-like"/>
    <property type="match status" value="1"/>
</dbReference>
<evidence type="ECO:0000259" key="3">
    <source>
        <dbReference type="Pfam" id="PF13023"/>
    </source>
</evidence>
<proteinExistence type="predicted"/>
<dbReference type="Pfam" id="PF13023">
    <property type="entry name" value="HD_3"/>
    <property type="match status" value="1"/>
</dbReference>
<dbReference type="AlphaFoldDB" id="A0AAW3D7A1"/>
<comment type="caution">
    <text evidence="4">The sequence shown here is derived from an EMBL/GenBank/DDBJ whole genome shotgun (WGS) entry which is preliminary data.</text>
</comment>
<evidence type="ECO:0000256" key="2">
    <source>
        <dbReference type="ARBA" id="ARBA00022801"/>
    </source>
</evidence>
<accession>A0AAW3D7A1</accession>
<evidence type="ECO:0000313" key="4">
    <source>
        <dbReference type="EMBL" id="KFJ42004.1"/>
    </source>
</evidence>
<dbReference type="Gene3D" id="1.10.3210.10">
    <property type="entry name" value="Hypothetical protein af1432"/>
    <property type="match status" value="1"/>
</dbReference>
<reference evidence="4 5" key="1">
    <citation type="submission" date="2014-04" db="EMBL/GenBank/DDBJ databases">
        <authorList>
            <person name="Bishop-Lilly K.A."/>
            <person name="Broomall S.M."/>
            <person name="Chain P.S."/>
            <person name="Chertkov O."/>
            <person name="Coyne S.R."/>
            <person name="Daligault H.E."/>
            <person name="Davenport K.W."/>
            <person name="Erkkila T."/>
            <person name="Frey K.G."/>
            <person name="Gibbons H.S."/>
            <person name="Gu W."/>
            <person name="Jaissle J."/>
            <person name="Johnson S.L."/>
            <person name="Koroleva G.I."/>
            <person name="Ladner J.T."/>
            <person name="Lo C.-C."/>
            <person name="Minogue T.D."/>
            <person name="Munk C."/>
            <person name="Palacios G.F."/>
            <person name="Redden C.L."/>
            <person name="Rosenzweig C.N."/>
            <person name="Scholz M.B."/>
            <person name="Teshima H."/>
            <person name="Xu Y."/>
        </authorList>
    </citation>
    <scope>NUCLEOTIDE SEQUENCE [LARGE SCALE GENOMIC DNA]</scope>
    <source>
        <strain evidence="4 5">FAJ</strain>
    </source>
</reference>
<dbReference type="GO" id="GO:0005737">
    <property type="term" value="C:cytoplasm"/>
    <property type="evidence" value="ECO:0007669"/>
    <property type="project" value="TreeGrafter"/>
</dbReference>
<sequence>MAITFKDFAKENINMERVLTMLLIHDIVEIYAGDTYAFDDEAILELQHKKELLALDKIFSLMPEYDAKELKKLWLEFEKSSSADAKYAKAIDKSIPVYRNMASNGGGWVINGPTCKEKVLKINKELKTIAPKLWDYVKQQINIAESKGWLV</sequence>
<gene>
    <name evidence="4" type="ORF">DR78_886</name>
</gene>
<dbReference type="InterPro" id="IPR039356">
    <property type="entry name" value="YfbR/HDDC2"/>
</dbReference>
<dbReference type="InterPro" id="IPR006674">
    <property type="entry name" value="HD_domain"/>
</dbReference>
<protein>
    <submittedName>
        <fullName evidence="4">HD domain protein</fullName>
    </submittedName>
</protein>
<evidence type="ECO:0000313" key="5">
    <source>
        <dbReference type="Proteomes" id="UP000029117"/>
    </source>
</evidence>
<dbReference type="EMBL" id="JOUE01000006">
    <property type="protein sequence ID" value="KFJ42004.1"/>
    <property type="molecule type" value="Genomic_DNA"/>
</dbReference>
<name>A0AAW3D7A1_9GAMM</name>
<dbReference type="PANTHER" id="PTHR11845">
    <property type="entry name" value="5'-DEOXYNUCLEOTIDASE HDDC2"/>
    <property type="match status" value="1"/>
</dbReference>
<evidence type="ECO:0000256" key="1">
    <source>
        <dbReference type="ARBA" id="ARBA00022723"/>
    </source>
</evidence>
<keyword evidence="2" id="KW-0378">Hydrolase</keyword>
<keyword evidence="1" id="KW-0479">Metal-binding</keyword>
<organism evidence="4 5">
    <name type="scientific">Francisella philomiragia</name>
    <dbReference type="NCBI Taxonomy" id="28110"/>
    <lineage>
        <taxon>Bacteria</taxon>
        <taxon>Pseudomonadati</taxon>
        <taxon>Pseudomonadota</taxon>
        <taxon>Gammaproteobacteria</taxon>
        <taxon>Thiotrichales</taxon>
        <taxon>Francisellaceae</taxon>
        <taxon>Francisella</taxon>
    </lineage>
</organism>